<dbReference type="SUPFAM" id="SSF46894">
    <property type="entry name" value="C-terminal effector domain of the bipartite response regulators"/>
    <property type="match status" value="1"/>
</dbReference>
<evidence type="ECO:0000256" key="1">
    <source>
        <dbReference type="ARBA" id="ARBA00023015"/>
    </source>
</evidence>
<keyword evidence="3" id="KW-0804">Transcription</keyword>
<evidence type="ECO:0000313" key="6">
    <source>
        <dbReference type="Proteomes" id="UP000676409"/>
    </source>
</evidence>
<dbReference type="Gene3D" id="1.10.10.10">
    <property type="entry name" value="Winged helix-like DNA-binding domain superfamily/Winged helix DNA-binding domain"/>
    <property type="match status" value="1"/>
</dbReference>
<dbReference type="PANTHER" id="PTHR44688:SF16">
    <property type="entry name" value="DNA-BINDING TRANSCRIPTIONAL ACTIVATOR DEVR_DOSR"/>
    <property type="match status" value="1"/>
</dbReference>
<dbReference type="EMBL" id="CP073078">
    <property type="protein sequence ID" value="QUD90866.1"/>
    <property type="molecule type" value="Genomic_DNA"/>
</dbReference>
<name>A0A975G6C5_9CAUL</name>
<sequence length="205" mass="22597">MRDQHGRAYGETRFRWIESRDGYWLNRRLALESPLLNAARLIAEPFGYCEERLVFWRPTRALARVEGVKDIAGSGVTSAIVAPIHLPAGAVGAVFWASETALDVAEVLRRDGFAMQMAALRLIAAHAEAQLLAPADTPRLTRREVQCLRWASKGKTDAEIGIILDMSASTVRFHLRNVAVKFGTSGRIQTLCRAVGLGFIGARAR</sequence>
<keyword evidence="2" id="KW-0238">DNA-binding</keyword>
<evidence type="ECO:0000256" key="2">
    <source>
        <dbReference type="ARBA" id="ARBA00023125"/>
    </source>
</evidence>
<dbReference type="Proteomes" id="UP000676409">
    <property type="component" value="Chromosome"/>
</dbReference>
<dbReference type="CDD" id="cd06170">
    <property type="entry name" value="LuxR_C_like"/>
    <property type="match status" value="1"/>
</dbReference>
<dbReference type="AlphaFoldDB" id="A0A975G6C5"/>
<gene>
    <name evidence="5" type="ORF">KCG34_20035</name>
</gene>
<keyword evidence="1" id="KW-0805">Transcription regulation</keyword>
<dbReference type="KEGG" id="caul:KCG34_20035"/>
<dbReference type="PANTHER" id="PTHR44688">
    <property type="entry name" value="DNA-BINDING TRANSCRIPTIONAL ACTIVATOR DEVR_DOSR"/>
    <property type="match status" value="1"/>
</dbReference>
<dbReference type="InterPro" id="IPR000792">
    <property type="entry name" value="Tscrpt_reg_LuxR_C"/>
</dbReference>
<dbReference type="PRINTS" id="PR00038">
    <property type="entry name" value="HTHLUXR"/>
</dbReference>
<keyword evidence="6" id="KW-1185">Reference proteome</keyword>
<dbReference type="InterPro" id="IPR016032">
    <property type="entry name" value="Sig_transdc_resp-reg_C-effctor"/>
</dbReference>
<evidence type="ECO:0000259" key="4">
    <source>
        <dbReference type="PROSITE" id="PS50043"/>
    </source>
</evidence>
<dbReference type="Pfam" id="PF00196">
    <property type="entry name" value="GerE"/>
    <property type="match status" value="1"/>
</dbReference>
<dbReference type="InterPro" id="IPR036388">
    <property type="entry name" value="WH-like_DNA-bd_sf"/>
</dbReference>
<organism evidence="5 6">
    <name type="scientific">Phenylobacterium montanum</name>
    <dbReference type="NCBI Taxonomy" id="2823693"/>
    <lineage>
        <taxon>Bacteria</taxon>
        <taxon>Pseudomonadati</taxon>
        <taxon>Pseudomonadota</taxon>
        <taxon>Alphaproteobacteria</taxon>
        <taxon>Caulobacterales</taxon>
        <taxon>Caulobacteraceae</taxon>
        <taxon>Phenylobacterium</taxon>
    </lineage>
</organism>
<dbReference type="PROSITE" id="PS50043">
    <property type="entry name" value="HTH_LUXR_2"/>
    <property type="match status" value="1"/>
</dbReference>
<dbReference type="GO" id="GO:0003677">
    <property type="term" value="F:DNA binding"/>
    <property type="evidence" value="ECO:0007669"/>
    <property type="project" value="UniProtKB-KW"/>
</dbReference>
<reference evidence="5" key="1">
    <citation type="submission" date="2021-04" db="EMBL/GenBank/DDBJ databases">
        <title>The complete genome sequence of Caulobacter sp. S6.</title>
        <authorList>
            <person name="Tang Y."/>
            <person name="Ouyang W."/>
            <person name="Liu Q."/>
            <person name="Huang B."/>
            <person name="Guo Z."/>
            <person name="Lei P."/>
        </authorList>
    </citation>
    <scope>NUCLEOTIDE SEQUENCE</scope>
    <source>
        <strain evidence="5">S6</strain>
    </source>
</reference>
<accession>A0A975G6C5</accession>
<dbReference type="SMART" id="SM00421">
    <property type="entry name" value="HTH_LUXR"/>
    <property type="match status" value="1"/>
</dbReference>
<protein>
    <submittedName>
        <fullName evidence="5">LuxR family transcriptional regulator</fullName>
    </submittedName>
</protein>
<proteinExistence type="predicted"/>
<dbReference type="GO" id="GO:0006355">
    <property type="term" value="P:regulation of DNA-templated transcription"/>
    <property type="evidence" value="ECO:0007669"/>
    <property type="project" value="InterPro"/>
</dbReference>
<evidence type="ECO:0000256" key="3">
    <source>
        <dbReference type="ARBA" id="ARBA00023163"/>
    </source>
</evidence>
<feature type="domain" description="HTH luxR-type" evidence="4">
    <location>
        <begin position="133"/>
        <end position="198"/>
    </location>
</feature>
<evidence type="ECO:0000313" key="5">
    <source>
        <dbReference type="EMBL" id="QUD90866.1"/>
    </source>
</evidence>